<evidence type="ECO:0000259" key="6">
    <source>
        <dbReference type="Pfam" id="PF07980"/>
    </source>
</evidence>
<keyword evidence="3" id="KW-0732">Signal</keyword>
<evidence type="ECO:0000313" key="8">
    <source>
        <dbReference type="EMBL" id="SDH39887.1"/>
    </source>
</evidence>
<evidence type="ECO:0000256" key="1">
    <source>
        <dbReference type="ARBA" id="ARBA00004442"/>
    </source>
</evidence>
<feature type="domain" description="SusD-like N-terminal" evidence="7">
    <location>
        <begin position="71"/>
        <end position="231"/>
    </location>
</feature>
<evidence type="ECO:0000256" key="2">
    <source>
        <dbReference type="ARBA" id="ARBA00006275"/>
    </source>
</evidence>
<dbReference type="CDD" id="cd08977">
    <property type="entry name" value="SusD"/>
    <property type="match status" value="1"/>
</dbReference>
<gene>
    <name evidence="8" type="ORF">SAMN05421827_12357</name>
</gene>
<dbReference type="STRING" id="405671.SAMN05421827_12357"/>
<dbReference type="SUPFAM" id="SSF48452">
    <property type="entry name" value="TPR-like"/>
    <property type="match status" value="1"/>
</dbReference>
<dbReference type="Gene3D" id="1.25.40.390">
    <property type="match status" value="1"/>
</dbReference>
<proteinExistence type="inferred from homology"/>
<accession>A0A1G8C328</accession>
<dbReference type="PROSITE" id="PS51257">
    <property type="entry name" value="PROKAR_LIPOPROTEIN"/>
    <property type="match status" value="1"/>
</dbReference>
<comment type="similarity">
    <text evidence="2">Belongs to the SusD family.</text>
</comment>
<dbReference type="Proteomes" id="UP000199643">
    <property type="component" value="Unassembled WGS sequence"/>
</dbReference>
<evidence type="ECO:0000313" key="9">
    <source>
        <dbReference type="Proteomes" id="UP000199643"/>
    </source>
</evidence>
<protein>
    <submittedName>
        <fullName evidence="8">Starch-binding associating with outer membrane</fullName>
    </submittedName>
</protein>
<dbReference type="AlphaFoldDB" id="A0A1G8C328"/>
<dbReference type="EMBL" id="FNCH01000023">
    <property type="protein sequence ID" value="SDH39887.1"/>
    <property type="molecule type" value="Genomic_DNA"/>
</dbReference>
<reference evidence="9" key="1">
    <citation type="submission" date="2016-10" db="EMBL/GenBank/DDBJ databases">
        <authorList>
            <person name="Varghese N."/>
            <person name="Submissions S."/>
        </authorList>
    </citation>
    <scope>NUCLEOTIDE SEQUENCE [LARGE SCALE GENOMIC DNA]</scope>
    <source>
        <strain evidence="9">DSM 17933</strain>
    </source>
</reference>
<dbReference type="OrthoDB" id="9783641at2"/>
<evidence type="ECO:0000256" key="3">
    <source>
        <dbReference type="ARBA" id="ARBA00022729"/>
    </source>
</evidence>
<dbReference type="Pfam" id="PF14322">
    <property type="entry name" value="SusD-like_3"/>
    <property type="match status" value="1"/>
</dbReference>
<sequence length="545" mass="60591">MKTRYILSTGIMALVVLIISLASCTKLKDENYSAFIQNKFTPNTSDVAALVGAGYTYWRPLMLGRSNNSIFRTNEISSDEAVIPARPNGWVDNGIYRRMHEHRWTSDEDNSYQIWNNAYGGITSCNRVLYQIQSNLIPISTGKDATIAELRALRASYYYALCDFFGGVPIVDKFDVPSGFLPQQSTRAQVYAFIVKELTESLPNLSKANTQATYGKFNYWAATALLAKVYLNANVYIGTPAYAQCIAACNEIIASNVYTLEANQKTIFLDANEGSRETIFAIPFDEKFTTDGGDAFTLHMETLQPENQATYNFKNSPWGGICATPQFVSTFDPEDNRLKDNYVQGQQYTASGAVLLGTIGASNGKPLIYINELPGVDQSDEVHGFRLGKFEFKPGALVGMNNDFPLLRYADVLMMKAECLLRTGDAAGAAALVTQVRQRSFLNNPSKATVTGSQLLQGSVYNYGLRNHLTSTVEGGADIQYGRFLDELGWEFNTEGRRRQDMIRFGVFTKKSWLSHSPNGDYRTLLPIPRAELAKNPNIKQNPGY</sequence>
<evidence type="ECO:0000256" key="5">
    <source>
        <dbReference type="ARBA" id="ARBA00023237"/>
    </source>
</evidence>
<comment type="subcellular location">
    <subcellularLocation>
        <location evidence="1">Cell outer membrane</location>
    </subcellularLocation>
</comment>
<keyword evidence="4" id="KW-0472">Membrane</keyword>
<dbReference type="GO" id="GO:0009279">
    <property type="term" value="C:cell outer membrane"/>
    <property type="evidence" value="ECO:0007669"/>
    <property type="project" value="UniProtKB-SubCell"/>
</dbReference>
<feature type="domain" description="RagB/SusD" evidence="6">
    <location>
        <begin position="401"/>
        <end position="545"/>
    </location>
</feature>
<dbReference type="InterPro" id="IPR033985">
    <property type="entry name" value="SusD-like_N"/>
</dbReference>
<dbReference type="Pfam" id="PF07980">
    <property type="entry name" value="SusD_RagB"/>
    <property type="match status" value="1"/>
</dbReference>
<dbReference type="InterPro" id="IPR012944">
    <property type="entry name" value="SusD_RagB_dom"/>
</dbReference>
<organism evidence="8 9">
    <name type="scientific">Pedobacter terrae</name>
    <dbReference type="NCBI Taxonomy" id="405671"/>
    <lineage>
        <taxon>Bacteria</taxon>
        <taxon>Pseudomonadati</taxon>
        <taxon>Bacteroidota</taxon>
        <taxon>Sphingobacteriia</taxon>
        <taxon>Sphingobacteriales</taxon>
        <taxon>Sphingobacteriaceae</taxon>
        <taxon>Pedobacter</taxon>
    </lineage>
</organism>
<dbReference type="RefSeq" id="WP_090503691.1">
    <property type="nucleotide sequence ID" value="NZ_FNCH01000023.1"/>
</dbReference>
<keyword evidence="9" id="KW-1185">Reference proteome</keyword>
<evidence type="ECO:0000256" key="4">
    <source>
        <dbReference type="ARBA" id="ARBA00023136"/>
    </source>
</evidence>
<evidence type="ECO:0000259" key="7">
    <source>
        <dbReference type="Pfam" id="PF14322"/>
    </source>
</evidence>
<dbReference type="InterPro" id="IPR011990">
    <property type="entry name" value="TPR-like_helical_dom_sf"/>
</dbReference>
<name>A0A1G8C328_9SPHI</name>
<keyword evidence="5" id="KW-0998">Cell outer membrane</keyword>